<dbReference type="Pfam" id="PF14416">
    <property type="entry name" value="PMR5N"/>
    <property type="match status" value="1"/>
</dbReference>
<keyword evidence="4" id="KW-0735">Signal-anchor</keyword>
<evidence type="ECO:0000256" key="5">
    <source>
        <dbReference type="ARBA" id="ARBA00022989"/>
    </source>
</evidence>
<dbReference type="AlphaFoldDB" id="A0A9Q0J9E0"/>
<keyword evidence="5" id="KW-1133">Transmembrane helix</keyword>
<dbReference type="PANTHER" id="PTHR32285">
    <property type="entry name" value="PROTEIN TRICHOME BIREFRINGENCE-LIKE 9-RELATED"/>
    <property type="match status" value="1"/>
</dbReference>
<evidence type="ECO:0000259" key="8">
    <source>
        <dbReference type="Pfam" id="PF14416"/>
    </source>
</evidence>
<dbReference type="Pfam" id="PF13839">
    <property type="entry name" value="PC-Esterase"/>
    <property type="match status" value="1"/>
</dbReference>
<dbReference type="GO" id="GO:0005794">
    <property type="term" value="C:Golgi apparatus"/>
    <property type="evidence" value="ECO:0007669"/>
    <property type="project" value="TreeGrafter"/>
</dbReference>
<evidence type="ECO:0000256" key="3">
    <source>
        <dbReference type="ARBA" id="ARBA00022692"/>
    </source>
</evidence>
<dbReference type="OrthoDB" id="630188at2759"/>
<dbReference type="InterPro" id="IPR026057">
    <property type="entry name" value="TBL_C"/>
</dbReference>
<evidence type="ECO:0000259" key="7">
    <source>
        <dbReference type="Pfam" id="PF13839"/>
    </source>
</evidence>
<sequence length="442" mass="50932">MLLAWLFTMKANTSFLSSGKNTPQSTSKKLFLVVLALLLLTTIPLSLLQNSSPPSSKTGTKSFTSIAKIVDECDIFSGKWVPFSEGPYYTNATCTMIIDQQNCMKFGRPDTEYMHWRWRPEQCELPFFNARQFLELVRGKKMAFVGDSLGRNQMQSLLCLLARVTYPEDISDKYGADPKYFKRWYYTEYSFTLATFWSPFLVKSHDADPNGHSLNSLMNLDLDKPDEAWAEQVENYDYVIISAGQWFFRPLIYNMNGQAVGCHMCHKENIADLTMYYGYRMAFRAAFNTLLDLKGYKGVTILRTFSPSHFENGAWNEGGSCARTRPFTSQEMKLDGYALEFYLTQVEELRKAEREGRKRGLKFELLATSEAMILRPDGHPNHYGQLSPRNMSVADCVHWCLPGPIDTWNEFLFYLLKKESLNTPSNLQEKMFIEDHSHKTEK</sequence>
<feature type="domain" description="Trichome birefringence-like N-terminal" evidence="8">
    <location>
        <begin position="72"/>
        <end position="124"/>
    </location>
</feature>
<evidence type="ECO:0008006" key="11">
    <source>
        <dbReference type="Google" id="ProtNLM"/>
    </source>
</evidence>
<evidence type="ECO:0000256" key="1">
    <source>
        <dbReference type="ARBA" id="ARBA00004167"/>
    </source>
</evidence>
<gene>
    <name evidence="9" type="ORF">Tsubulata_005097</name>
</gene>
<dbReference type="InterPro" id="IPR025846">
    <property type="entry name" value="TBL_N"/>
</dbReference>
<keyword evidence="10" id="KW-1185">Reference proteome</keyword>
<dbReference type="InterPro" id="IPR029962">
    <property type="entry name" value="TBL"/>
</dbReference>
<reference evidence="9" key="1">
    <citation type="submission" date="2022-02" db="EMBL/GenBank/DDBJ databases">
        <authorList>
            <person name="Henning P.M."/>
            <person name="McCubbin A.G."/>
            <person name="Shore J.S."/>
        </authorList>
    </citation>
    <scope>NUCLEOTIDE SEQUENCE</scope>
    <source>
        <strain evidence="9">F60SS</strain>
        <tissue evidence="9">Leaves</tissue>
    </source>
</reference>
<evidence type="ECO:0000256" key="4">
    <source>
        <dbReference type="ARBA" id="ARBA00022968"/>
    </source>
</evidence>
<comment type="similarity">
    <text evidence="2">Belongs to the PC-esterase family. TBL subfamily.</text>
</comment>
<dbReference type="EMBL" id="JAKUCV010004980">
    <property type="protein sequence ID" value="KAJ4833263.1"/>
    <property type="molecule type" value="Genomic_DNA"/>
</dbReference>
<organism evidence="9 10">
    <name type="scientific">Turnera subulata</name>
    <dbReference type="NCBI Taxonomy" id="218843"/>
    <lineage>
        <taxon>Eukaryota</taxon>
        <taxon>Viridiplantae</taxon>
        <taxon>Streptophyta</taxon>
        <taxon>Embryophyta</taxon>
        <taxon>Tracheophyta</taxon>
        <taxon>Spermatophyta</taxon>
        <taxon>Magnoliopsida</taxon>
        <taxon>eudicotyledons</taxon>
        <taxon>Gunneridae</taxon>
        <taxon>Pentapetalae</taxon>
        <taxon>rosids</taxon>
        <taxon>fabids</taxon>
        <taxon>Malpighiales</taxon>
        <taxon>Passifloraceae</taxon>
        <taxon>Turnera</taxon>
    </lineage>
</organism>
<evidence type="ECO:0000313" key="10">
    <source>
        <dbReference type="Proteomes" id="UP001141552"/>
    </source>
</evidence>
<keyword evidence="3" id="KW-0812">Transmembrane</keyword>
<accession>A0A9Q0J9E0</accession>
<proteinExistence type="inferred from homology"/>
<evidence type="ECO:0000256" key="6">
    <source>
        <dbReference type="ARBA" id="ARBA00023136"/>
    </source>
</evidence>
<protein>
    <recommendedName>
        <fullName evidence="11">Trichome birefringence-like N-terminal domain-containing protein</fullName>
    </recommendedName>
</protein>
<dbReference type="GO" id="GO:0016413">
    <property type="term" value="F:O-acetyltransferase activity"/>
    <property type="evidence" value="ECO:0007669"/>
    <property type="project" value="InterPro"/>
</dbReference>
<name>A0A9Q0J9E0_9ROSI</name>
<evidence type="ECO:0000313" key="9">
    <source>
        <dbReference type="EMBL" id="KAJ4833263.1"/>
    </source>
</evidence>
<reference evidence="9" key="2">
    <citation type="journal article" date="2023" name="Plants (Basel)">
        <title>Annotation of the Turnera subulata (Passifloraceae) Draft Genome Reveals the S-Locus Evolved after the Divergence of Turneroideae from Passifloroideae in a Stepwise Manner.</title>
        <authorList>
            <person name="Henning P.M."/>
            <person name="Roalson E.H."/>
            <person name="Mir W."/>
            <person name="McCubbin A.G."/>
            <person name="Shore J.S."/>
        </authorList>
    </citation>
    <scope>NUCLEOTIDE SEQUENCE</scope>
    <source>
        <strain evidence="9">F60SS</strain>
    </source>
</reference>
<feature type="domain" description="Trichome birefringence-like C-terminal" evidence="7">
    <location>
        <begin position="125"/>
        <end position="413"/>
    </location>
</feature>
<dbReference type="GO" id="GO:0016020">
    <property type="term" value="C:membrane"/>
    <property type="evidence" value="ECO:0007669"/>
    <property type="project" value="UniProtKB-SubCell"/>
</dbReference>
<dbReference type="Proteomes" id="UP001141552">
    <property type="component" value="Unassembled WGS sequence"/>
</dbReference>
<keyword evidence="6" id="KW-0472">Membrane</keyword>
<evidence type="ECO:0000256" key="2">
    <source>
        <dbReference type="ARBA" id="ARBA00007727"/>
    </source>
</evidence>
<dbReference type="PANTHER" id="PTHR32285:SF13">
    <property type="entry name" value="TRICHOME BIREFRINGENCE-LIKE N-TERMINAL DOMAIN-CONTAINING PROTEIN"/>
    <property type="match status" value="1"/>
</dbReference>
<comment type="caution">
    <text evidence="9">The sequence shown here is derived from an EMBL/GenBank/DDBJ whole genome shotgun (WGS) entry which is preliminary data.</text>
</comment>
<comment type="subcellular location">
    <subcellularLocation>
        <location evidence="1">Membrane</location>
        <topology evidence="1">Single-pass membrane protein</topology>
    </subcellularLocation>
</comment>